<organism evidence="1 2">
    <name type="scientific">Racocetra persica</name>
    <dbReference type="NCBI Taxonomy" id="160502"/>
    <lineage>
        <taxon>Eukaryota</taxon>
        <taxon>Fungi</taxon>
        <taxon>Fungi incertae sedis</taxon>
        <taxon>Mucoromycota</taxon>
        <taxon>Glomeromycotina</taxon>
        <taxon>Glomeromycetes</taxon>
        <taxon>Diversisporales</taxon>
        <taxon>Gigasporaceae</taxon>
        <taxon>Racocetra</taxon>
    </lineage>
</organism>
<accession>A0ACA9SRZ5</accession>
<protein>
    <submittedName>
        <fullName evidence="1">21022_t:CDS:1</fullName>
    </submittedName>
</protein>
<reference evidence="1" key="1">
    <citation type="submission" date="2021-06" db="EMBL/GenBank/DDBJ databases">
        <authorList>
            <person name="Kallberg Y."/>
            <person name="Tangrot J."/>
            <person name="Rosling A."/>
        </authorList>
    </citation>
    <scope>NUCLEOTIDE SEQUENCE</scope>
    <source>
        <strain evidence="1">MA461A</strain>
    </source>
</reference>
<proteinExistence type="predicted"/>
<feature type="non-terminal residue" evidence="1">
    <location>
        <position position="89"/>
    </location>
</feature>
<comment type="caution">
    <text evidence="1">The sequence shown here is derived from an EMBL/GenBank/DDBJ whole genome shotgun (WGS) entry which is preliminary data.</text>
</comment>
<dbReference type="Proteomes" id="UP000789920">
    <property type="component" value="Unassembled WGS sequence"/>
</dbReference>
<evidence type="ECO:0000313" key="1">
    <source>
        <dbReference type="EMBL" id="CAG8847381.1"/>
    </source>
</evidence>
<name>A0ACA9SRZ5_9GLOM</name>
<gene>
    <name evidence="1" type="ORF">RPERSI_LOCUS34608</name>
</gene>
<dbReference type="EMBL" id="CAJVQC010155640">
    <property type="protein sequence ID" value="CAG8847381.1"/>
    <property type="molecule type" value="Genomic_DNA"/>
</dbReference>
<sequence>AVTSGGKSKGIHRKLTSSFRSFLQEATGFYYSFIQRLAAHFELKQLDPIIQKFGLTIEPTNVSQHSYSDDIKQKAVLSCHKSLIFLGDL</sequence>
<keyword evidence="2" id="KW-1185">Reference proteome</keyword>
<evidence type="ECO:0000313" key="2">
    <source>
        <dbReference type="Proteomes" id="UP000789920"/>
    </source>
</evidence>
<feature type="non-terminal residue" evidence="1">
    <location>
        <position position="1"/>
    </location>
</feature>